<evidence type="ECO:0000313" key="6">
    <source>
        <dbReference type="Proteomes" id="UP000070284"/>
    </source>
</evidence>
<evidence type="ECO:0000256" key="3">
    <source>
        <dbReference type="ARBA" id="ARBA00022840"/>
    </source>
</evidence>
<dbReference type="GO" id="GO:0006261">
    <property type="term" value="P:DNA-templated DNA replication"/>
    <property type="evidence" value="ECO:0007669"/>
    <property type="project" value="TreeGrafter"/>
</dbReference>
<dbReference type="PANTHER" id="PTHR11669">
    <property type="entry name" value="REPLICATION FACTOR C / DNA POLYMERASE III GAMMA-TAU SUBUNIT"/>
    <property type="match status" value="1"/>
</dbReference>
<evidence type="ECO:0000313" key="5">
    <source>
        <dbReference type="EMBL" id="KXA93426.1"/>
    </source>
</evidence>
<dbReference type="GO" id="GO:0006281">
    <property type="term" value="P:DNA repair"/>
    <property type="evidence" value="ECO:0007669"/>
    <property type="project" value="TreeGrafter"/>
</dbReference>
<dbReference type="InterPro" id="IPR050238">
    <property type="entry name" value="DNA_Rep/Repair_Clamp_Loader"/>
</dbReference>
<name>A0A133UH62_9EURY</name>
<protein>
    <submittedName>
        <fullName evidence="5">Uncharacterized protein</fullName>
    </submittedName>
</protein>
<dbReference type="EMBL" id="LHXO01000110">
    <property type="protein sequence ID" value="KXA93426.1"/>
    <property type="molecule type" value="Genomic_DNA"/>
</dbReference>
<sequence>MADVKFEIQNIVLSVSYVGTKLNLGELAGLLEEERYDPSVKARDLLGEEYEQNFLKISCSDEGVLERKKTLPGEGGGEIQRAKRRARGSGSDKRLRLRREFLRHIESPPIGDVPHKILYLMDFDQEDSKAQNSLRRPMENYSDNCRFILAASDTSNIITPLKSRCAILRFGGPPEGESRI</sequence>
<dbReference type="GO" id="GO:0003689">
    <property type="term" value="F:DNA clamp loader activity"/>
    <property type="evidence" value="ECO:0007669"/>
    <property type="project" value="TreeGrafter"/>
</dbReference>
<keyword evidence="2" id="KW-0547">Nucleotide-binding</keyword>
<dbReference type="Proteomes" id="UP000070284">
    <property type="component" value="Unassembled WGS sequence"/>
</dbReference>
<dbReference type="Gene3D" id="3.40.50.300">
    <property type="entry name" value="P-loop containing nucleotide triphosphate hydrolases"/>
    <property type="match status" value="1"/>
</dbReference>
<evidence type="ECO:0000256" key="4">
    <source>
        <dbReference type="SAM" id="MobiDB-lite"/>
    </source>
</evidence>
<comment type="caution">
    <text evidence="5">The sequence shown here is derived from an EMBL/GenBank/DDBJ whole genome shotgun (WGS) entry which is preliminary data.</text>
</comment>
<dbReference type="GO" id="GO:0005663">
    <property type="term" value="C:DNA replication factor C complex"/>
    <property type="evidence" value="ECO:0007669"/>
    <property type="project" value="TreeGrafter"/>
</dbReference>
<dbReference type="GO" id="GO:0005524">
    <property type="term" value="F:ATP binding"/>
    <property type="evidence" value="ECO:0007669"/>
    <property type="project" value="UniProtKB-KW"/>
</dbReference>
<proteinExistence type="predicted"/>
<feature type="region of interest" description="Disordered" evidence="4">
    <location>
        <begin position="68"/>
        <end position="91"/>
    </location>
</feature>
<evidence type="ECO:0000256" key="1">
    <source>
        <dbReference type="ARBA" id="ARBA00022705"/>
    </source>
</evidence>
<reference evidence="5 6" key="1">
    <citation type="journal article" date="2016" name="Sci. Rep.">
        <title>Metabolic traits of an uncultured archaeal lineage -MSBL1- from brine pools of the Red Sea.</title>
        <authorList>
            <person name="Mwirichia R."/>
            <person name="Alam I."/>
            <person name="Rashid M."/>
            <person name="Vinu M."/>
            <person name="Ba-Alawi W."/>
            <person name="Anthony Kamau A."/>
            <person name="Kamanda Ngugi D."/>
            <person name="Goker M."/>
            <person name="Klenk H.P."/>
            <person name="Bajic V."/>
            <person name="Stingl U."/>
        </authorList>
    </citation>
    <scope>NUCLEOTIDE SEQUENCE [LARGE SCALE GENOMIC DNA]</scope>
    <source>
        <strain evidence="5">SCGC-AAA259E19</strain>
    </source>
</reference>
<dbReference type="InterPro" id="IPR027417">
    <property type="entry name" value="P-loop_NTPase"/>
</dbReference>
<organism evidence="5 6">
    <name type="scientific">candidate division MSBL1 archaeon SCGC-AAA259E19</name>
    <dbReference type="NCBI Taxonomy" id="1698264"/>
    <lineage>
        <taxon>Archaea</taxon>
        <taxon>Methanobacteriati</taxon>
        <taxon>Methanobacteriota</taxon>
        <taxon>candidate division MSBL1</taxon>
    </lineage>
</organism>
<dbReference type="PANTHER" id="PTHR11669:SF20">
    <property type="entry name" value="REPLICATION FACTOR C SUBUNIT 4"/>
    <property type="match status" value="1"/>
</dbReference>
<keyword evidence="1" id="KW-0235">DNA replication</keyword>
<evidence type="ECO:0000256" key="2">
    <source>
        <dbReference type="ARBA" id="ARBA00022741"/>
    </source>
</evidence>
<dbReference type="AlphaFoldDB" id="A0A133UH62"/>
<accession>A0A133UH62</accession>
<gene>
    <name evidence="5" type="ORF">AKJ65_06335</name>
</gene>
<keyword evidence="6" id="KW-1185">Reference proteome</keyword>
<keyword evidence="3" id="KW-0067">ATP-binding</keyword>
<dbReference type="SUPFAM" id="SSF52540">
    <property type="entry name" value="P-loop containing nucleoside triphosphate hydrolases"/>
    <property type="match status" value="1"/>
</dbReference>